<name>A0A0R3Q960_9BILA</name>
<evidence type="ECO:0000313" key="1">
    <source>
        <dbReference type="EMBL" id="VDO11987.1"/>
    </source>
</evidence>
<reference evidence="1 2" key="2">
    <citation type="submission" date="2018-11" db="EMBL/GenBank/DDBJ databases">
        <authorList>
            <consortium name="Pathogen Informatics"/>
        </authorList>
    </citation>
    <scope>NUCLEOTIDE SEQUENCE [LARGE SCALE GENOMIC DNA]</scope>
</reference>
<dbReference type="EMBL" id="UZAG01001745">
    <property type="protein sequence ID" value="VDO11987.1"/>
    <property type="molecule type" value="Genomic_DNA"/>
</dbReference>
<reference evidence="3" key="1">
    <citation type="submission" date="2017-02" db="UniProtKB">
        <authorList>
            <consortium name="WormBaseParasite"/>
        </authorList>
    </citation>
    <scope>IDENTIFICATION</scope>
</reference>
<evidence type="ECO:0000313" key="3">
    <source>
        <dbReference type="WBParaSite" id="BTMF_0000286801-mRNA-1"/>
    </source>
</evidence>
<dbReference type="Proteomes" id="UP000280834">
    <property type="component" value="Unassembled WGS sequence"/>
</dbReference>
<proteinExistence type="predicted"/>
<protein>
    <submittedName>
        <fullName evidence="1 3">Uncharacterized protein</fullName>
    </submittedName>
</protein>
<organism evidence="3">
    <name type="scientific">Brugia timori</name>
    <dbReference type="NCBI Taxonomy" id="42155"/>
    <lineage>
        <taxon>Eukaryota</taxon>
        <taxon>Metazoa</taxon>
        <taxon>Ecdysozoa</taxon>
        <taxon>Nematoda</taxon>
        <taxon>Chromadorea</taxon>
        <taxon>Rhabditida</taxon>
        <taxon>Spirurina</taxon>
        <taxon>Spiruromorpha</taxon>
        <taxon>Filarioidea</taxon>
        <taxon>Onchocercidae</taxon>
        <taxon>Brugia</taxon>
    </lineage>
</organism>
<keyword evidence="2" id="KW-1185">Reference proteome</keyword>
<sequence length="41" mass="4758">MDQREEVDESISVLHTYLPGIYSIYKRSLAWLTNHSSPFSS</sequence>
<gene>
    <name evidence="1" type="ORF">BTMF_LOCUS2191</name>
</gene>
<evidence type="ECO:0000313" key="2">
    <source>
        <dbReference type="Proteomes" id="UP000280834"/>
    </source>
</evidence>
<dbReference type="AlphaFoldDB" id="A0A0R3Q960"/>
<dbReference type="WBParaSite" id="BTMF_0000286801-mRNA-1">
    <property type="protein sequence ID" value="BTMF_0000286801-mRNA-1"/>
    <property type="gene ID" value="BTMF_0000286801"/>
</dbReference>
<accession>A0A0R3Q960</accession>